<name>A0ABN2MYI9_9MICO</name>
<evidence type="ECO:0000313" key="2">
    <source>
        <dbReference type="EMBL" id="GAA1844439.1"/>
    </source>
</evidence>
<evidence type="ECO:0000256" key="1">
    <source>
        <dbReference type="SAM" id="MobiDB-lite"/>
    </source>
</evidence>
<dbReference type="EMBL" id="BAAANK010000010">
    <property type="protein sequence ID" value="GAA1844439.1"/>
    <property type="molecule type" value="Genomic_DNA"/>
</dbReference>
<organism evidence="2 3">
    <name type="scientific">Agromyces salentinus</name>
    <dbReference type="NCBI Taxonomy" id="269421"/>
    <lineage>
        <taxon>Bacteria</taxon>
        <taxon>Bacillati</taxon>
        <taxon>Actinomycetota</taxon>
        <taxon>Actinomycetes</taxon>
        <taxon>Micrococcales</taxon>
        <taxon>Microbacteriaceae</taxon>
        <taxon>Agromyces</taxon>
    </lineage>
</organism>
<keyword evidence="3" id="KW-1185">Reference proteome</keyword>
<accession>A0ABN2MYI9</accession>
<protein>
    <recommendedName>
        <fullName evidence="4">Lipoprotein</fullName>
    </recommendedName>
</protein>
<sequence length="240" mass="24393">MAGISASLLAGCAQAPPPPEPPAGVDLESYDQADGNGLWLVSGEDIADEVLAAVRAAGPVHAAGSFTETTRPDPEADLVRGRELSVDYRGRPGSFDARLRSGSSSARIVVDDGVAHVLGNAAYAETIGAPETAGEVVCTVGAEPVLDRWAPMLDPADLVSAMLTSAPLAVGDPVGDAEVLEIVIGEGATVGVLTVERYGPPLPRTYIAADESGDASFTFAEWGAEVDIAAAAQDLACPEG</sequence>
<feature type="region of interest" description="Disordered" evidence="1">
    <location>
        <begin position="1"/>
        <end position="27"/>
    </location>
</feature>
<dbReference type="Proteomes" id="UP001501746">
    <property type="component" value="Unassembled WGS sequence"/>
</dbReference>
<proteinExistence type="predicted"/>
<evidence type="ECO:0000313" key="3">
    <source>
        <dbReference type="Proteomes" id="UP001501746"/>
    </source>
</evidence>
<gene>
    <name evidence="2" type="ORF">GCM10009750_33460</name>
</gene>
<evidence type="ECO:0008006" key="4">
    <source>
        <dbReference type="Google" id="ProtNLM"/>
    </source>
</evidence>
<comment type="caution">
    <text evidence="2">The sequence shown here is derived from an EMBL/GenBank/DDBJ whole genome shotgun (WGS) entry which is preliminary data.</text>
</comment>
<reference evidence="2 3" key="1">
    <citation type="journal article" date="2019" name="Int. J. Syst. Evol. Microbiol.">
        <title>The Global Catalogue of Microorganisms (GCM) 10K type strain sequencing project: providing services to taxonomists for standard genome sequencing and annotation.</title>
        <authorList>
            <consortium name="The Broad Institute Genomics Platform"/>
            <consortium name="The Broad Institute Genome Sequencing Center for Infectious Disease"/>
            <person name="Wu L."/>
            <person name="Ma J."/>
        </authorList>
    </citation>
    <scope>NUCLEOTIDE SEQUENCE [LARGE SCALE GENOMIC DNA]</scope>
    <source>
        <strain evidence="2 3">JCM 14323</strain>
    </source>
</reference>